<evidence type="ECO:0000256" key="6">
    <source>
        <dbReference type="SAM" id="MobiDB-lite"/>
    </source>
</evidence>
<feature type="compositionally biased region" description="Basic and acidic residues" evidence="6">
    <location>
        <begin position="179"/>
        <end position="190"/>
    </location>
</feature>
<organism evidence="8 9">
    <name type="scientific">Helianthus annuus</name>
    <name type="common">Common sunflower</name>
    <dbReference type="NCBI Taxonomy" id="4232"/>
    <lineage>
        <taxon>Eukaryota</taxon>
        <taxon>Viridiplantae</taxon>
        <taxon>Streptophyta</taxon>
        <taxon>Embryophyta</taxon>
        <taxon>Tracheophyta</taxon>
        <taxon>Spermatophyta</taxon>
        <taxon>Magnoliopsida</taxon>
        <taxon>eudicotyledons</taxon>
        <taxon>Gunneridae</taxon>
        <taxon>Pentapetalae</taxon>
        <taxon>asterids</taxon>
        <taxon>campanulids</taxon>
        <taxon>Asterales</taxon>
        <taxon>Asteraceae</taxon>
        <taxon>Asteroideae</taxon>
        <taxon>Heliantheae alliance</taxon>
        <taxon>Heliantheae</taxon>
        <taxon>Helianthus</taxon>
    </lineage>
</organism>
<dbReference type="GO" id="GO:0005634">
    <property type="term" value="C:nucleus"/>
    <property type="evidence" value="ECO:0007669"/>
    <property type="project" value="UniProtKB-SubCell"/>
</dbReference>
<evidence type="ECO:0000256" key="5">
    <source>
        <dbReference type="ARBA" id="ARBA00023242"/>
    </source>
</evidence>
<keyword evidence="2" id="KW-0805">Transcription regulation</keyword>
<keyword evidence="5" id="KW-0539">Nucleus</keyword>
<feature type="domain" description="MBD" evidence="7">
    <location>
        <begin position="88"/>
        <end position="159"/>
    </location>
</feature>
<dbReference type="Gene3D" id="3.30.890.10">
    <property type="entry name" value="Methyl-cpg-binding Protein 2, Chain A"/>
    <property type="match status" value="2"/>
</dbReference>
<dbReference type="PROSITE" id="PS50982">
    <property type="entry name" value="MBD"/>
    <property type="match status" value="2"/>
</dbReference>
<proteinExistence type="predicted"/>
<dbReference type="Gramene" id="mRNA:HanXRQr2_Chr01g0014791">
    <property type="protein sequence ID" value="mRNA:HanXRQr2_Chr01g0014791"/>
    <property type="gene ID" value="HanXRQr2_Chr01g0014791"/>
</dbReference>
<dbReference type="InterPro" id="IPR001739">
    <property type="entry name" value="Methyl_CpG_DNA-bd"/>
</dbReference>
<protein>
    <submittedName>
        <fullName evidence="8">Methyl-CpG DNA binding, DNA-binding domain superfamily</fullName>
    </submittedName>
</protein>
<dbReference type="AlphaFoldDB" id="A0A9K3JU95"/>
<evidence type="ECO:0000313" key="9">
    <source>
        <dbReference type="Proteomes" id="UP000215914"/>
    </source>
</evidence>
<gene>
    <name evidence="8" type="ORF">HanXRQr2_Chr01g0014791</name>
</gene>
<keyword evidence="4" id="KW-0804">Transcription</keyword>
<evidence type="ECO:0000256" key="2">
    <source>
        <dbReference type="ARBA" id="ARBA00023015"/>
    </source>
</evidence>
<comment type="subcellular location">
    <subcellularLocation>
        <location evidence="1">Nucleus</location>
    </subcellularLocation>
</comment>
<feature type="region of interest" description="Disordered" evidence="6">
    <location>
        <begin position="179"/>
        <end position="198"/>
    </location>
</feature>
<name>A0A9K3JU95_HELAN</name>
<feature type="domain" description="MBD" evidence="7">
    <location>
        <begin position="1"/>
        <end position="79"/>
    </location>
</feature>
<dbReference type="Proteomes" id="UP000215914">
    <property type="component" value="Unassembled WGS sequence"/>
</dbReference>
<evidence type="ECO:0000256" key="3">
    <source>
        <dbReference type="ARBA" id="ARBA00023125"/>
    </source>
</evidence>
<evidence type="ECO:0000259" key="7">
    <source>
        <dbReference type="PROSITE" id="PS50982"/>
    </source>
</evidence>
<evidence type="ECO:0000256" key="4">
    <source>
        <dbReference type="ARBA" id="ARBA00023163"/>
    </source>
</evidence>
<comment type="caution">
    <text evidence="8">The sequence shown here is derived from an EMBL/GenBank/DDBJ whole genome shotgun (WGS) entry which is preliminary data.</text>
</comment>
<evidence type="ECO:0000313" key="8">
    <source>
        <dbReference type="EMBL" id="KAF5821505.1"/>
    </source>
</evidence>
<dbReference type="EMBL" id="MNCJ02000316">
    <property type="protein sequence ID" value="KAF5821505.1"/>
    <property type="molecule type" value="Genomic_DNA"/>
</dbReference>
<dbReference type="GO" id="GO:0003677">
    <property type="term" value="F:DNA binding"/>
    <property type="evidence" value="ECO:0007669"/>
    <property type="project" value="UniProtKB-KW"/>
</dbReference>
<reference evidence="8" key="1">
    <citation type="journal article" date="2017" name="Nature">
        <title>The sunflower genome provides insights into oil metabolism, flowering and Asterid evolution.</title>
        <authorList>
            <person name="Badouin H."/>
            <person name="Gouzy J."/>
            <person name="Grassa C.J."/>
            <person name="Murat F."/>
            <person name="Staton S.E."/>
            <person name="Cottret L."/>
            <person name="Lelandais-Briere C."/>
            <person name="Owens G.L."/>
            <person name="Carrere S."/>
            <person name="Mayjonade B."/>
            <person name="Legrand L."/>
            <person name="Gill N."/>
            <person name="Kane N.C."/>
            <person name="Bowers J.E."/>
            <person name="Hubner S."/>
            <person name="Bellec A."/>
            <person name="Berard A."/>
            <person name="Berges H."/>
            <person name="Blanchet N."/>
            <person name="Boniface M.C."/>
            <person name="Brunel D."/>
            <person name="Catrice O."/>
            <person name="Chaidir N."/>
            <person name="Claudel C."/>
            <person name="Donnadieu C."/>
            <person name="Faraut T."/>
            <person name="Fievet G."/>
            <person name="Helmstetter N."/>
            <person name="King M."/>
            <person name="Knapp S.J."/>
            <person name="Lai Z."/>
            <person name="Le Paslier M.C."/>
            <person name="Lippi Y."/>
            <person name="Lorenzon L."/>
            <person name="Mandel J.R."/>
            <person name="Marage G."/>
            <person name="Marchand G."/>
            <person name="Marquand E."/>
            <person name="Bret-Mestries E."/>
            <person name="Morien E."/>
            <person name="Nambeesan S."/>
            <person name="Nguyen T."/>
            <person name="Pegot-Espagnet P."/>
            <person name="Pouilly N."/>
            <person name="Raftis F."/>
            <person name="Sallet E."/>
            <person name="Schiex T."/>
            <person name="Thomas J."/>
            <person name="Vandecasteele C."/>
            <person name="Vares D."/>
            <person name="Vear F."/>
            <person name="Vautrin S."/>
            <person name="Crespi M."/>
            <person name="Mangin B."/>
            <person name="Burke J.M."/>
            <person name="Salse J."/>
            <person name="Munos S."/>
            <person name="Vincourt P."/>
            <person name="Rieseberg L.H."/>
            <person name="Langlade N.B."/>
        </authorList>
    </citation>
    <scope>NUCLEOTIDE SEQUENCE</scope>
    <source>
        <tissue evidence="8">Leaves</tissue>
    </source>
</reference>
<reference evidence="8" key="2">
    <citation type="submission" date="2020-06" db="EMBL/GenBank/DDBJ databases">
        <title>Helianthus annuus Genome sequencing and assembly Release 2.</title>
        <authorList>
            <person name="Gouzy J."/>
            <person name="Langlade N."/>
            <person name="Munos S."/>
        </authorList>
    </citation>
    <scope>NUCLEOTIDE SEQUENCE</scope>
    <source>
        <tissue evidence="8">Leaves</tissue>
    </source>
</reference>
<keyword evidence="3 8" id="KW-0238">DNA-binding</keyword>
<dbReference type="InterPro" id="IPR016177">
    <property type="entry name" value="DNA-bd_dom_sf"/>
</dbReference>
<sequence length="260" mass="30102">MRITTKFTLPEDWYVKKVPRKSGNTIDKYYYDPETGRQFRSLKDVERYLTEGFIPTTSRPKRPKYKEKMQDFEVAQDNDYHLITVTPRSFLSSSPFILPDGWTVKEVPRKTGRIDKYYYEPGTGHMFRSKPAVQKHLAQLEEDSLPLSVVLEELRENHLPLSKAFKLATPIKNNGSYDSCKKSISKHEQDPSLSNAPPNKINWVIPSTAGETWTAFVGDEAVPDFMKQQWGRRFILTINNSKYNEQVFGRGVDEDYGPTH</sequence>
<dbReference type="SUPFAM" id="SSF54171">
    <property type="entry name" value="DNA-binding domain"/>
    <property type="match status" value="2"/>
</dbReference>
<dbReference type="PANTHER" id="PTHR12396">
    <property type="entry name" value="METHYL-CPG BINDING PROTEIN, MBD"/>
    <property type="match status" value="1"/>
</dbReference>
<accession>A0A9K3JU95</accession>
<evidence type="ECO:0000256" key="1">
    <source>
        <dbReference type="ARBA" id="ARBA00004123"/>
    </source>
</evidence>
<dbReference type="PANTHER" id="PTHR12396:SF38">
    <property type="entry name" value="METHYL-CPG-BINDING DOMAIN-CONTAINING PROTEIN 7"/>
    <property type="match status" value="1"/>
</dbReference>
<keyword evidence="9" id="KW-1185">Reference proteome</keyword>
<dbReference type="Pfam" id="PF01429">
    <property type="entry name" value="MBD"/>
    <property type="match status" value="2"/>
</dbReference>